<gene>
    <name evidence="6" type="ORF">H312_01226</name>
</gene>
<evidence type="ECO:0000256" key="4">
    <source>
        <dbReference type="RuleBase" id="RU365083"/>
    </source>
</evidence>
<evidence type="ECO:0000256" key="2">
    <source>
        <dbReference type="ARBA" id="ARBA00022676"/>
    </source>
</evidence>
<dbReference type="PANTHER" id="PTHR43398">
    <property type="entry name" value="DOLICHOL-PHOSPHATE MANNOSYLTRANSFERASE SUBUNIT 1"/>
    <property type="match status" value="1"/>
</dbReference>
<keyword evidence="7" id="KW-1185">Reference proteome</keyword>
<dbReference type="PANTHER" id="PTHR43398:SF1">
    <property type="entry name" value="DOLICHOL-PHOSPHATE MANNOSYLTRANSFERASE SUBUNIT 1"/>
    <property type="match status" value="1"/>
</dbReference>
<organism evidence="6 7">
    <name type="scientific">Anncaliia algerae PRA339</name>
    <dbReference type="NCBI Taxonomy" id="1288291"/>
    <lineage>
        <taxon>Eukaryota</taxon>
        <taxon>Fungi</taxon>
        <taxon>Fungi incertae sedis</taxon>
        <taxon>Microsporidia</taxon>
        <taxon>Tubulinosematoidea</taxon>
        <taxon>Tubulinosematidae</taxon>
        <taxon>Anncaliia</taxon>
    </lineage>
</organism>
<accession>A0A059F2B8</accession>
<comment type="subcellular location">
    <subcellularLocation>
        <location evidence="4">Endoplasmic reticulum</location>
    </subcellularLocation>
</comment>
<comment type="function">
    <text evidence="4">Transfers mannose from GDP-mannose to dolichol monophosphate to form dolichol phosphate mannose (Dol-P-Man) which is the mannosyl donor in pathways leading to N-glycosylation, glycosyl phosphatidylinositol membrane anchoring, and O-mannosylation of proteins.</text>
</comment>
<evidence type="ECO:0000256" key="3">
    <source>
        <dbReference type="ARBA" id="ARBA00022679"/>
    </source>
</evidence>
<dbReference type="AlphaFoldDB" id="A0A059F2B8"/>
<dbReference type="GO" id="GO:0035269">
    <property type="term" value="P:protein O-linked glycosylation via mannose"/>
    <property type="evidence" value="ECO:0007669"/>
    <property type="project" value="TreeGrafter"/>
</dbReference>
<evidence type="ECO:0000259" key="5">
    <source>
        <dbReference type="Pfam" id="PF00535"/>
    </source>
</evidence>
<keyword evidence="3 4" id="KW-0808">Transferase</keyword>
<dbReference type="SUPFAM" id="SSF53448">
    <property type="entry name" value="Nucleotide-diphospho-sugar transferases"/>
    <property type="match status" value="1"/>
</dbReference>
<comment type="pathway">
    <text evidence="4">Protein modification; protein glycosylation.</text>
</comment>
<dbReference type="OrthoDB" id="2603at2759"/>
<comment type="similarity">
    <text evidence="1 4">Belongs to the glycosyltransferase 2 family.</text>
</comment>
<dbReference type="VEuPathDB" id="MicrosporidiaDB:H312_01226"/>
<dbReference type="UniPathway" id="UPA00378"/>
<dbReference type="HOGENOM" id="CLU_033536_13_3_1"/>
<evidence type="ECO:0000313" key="6">
    <source>
        <dbReference type="EMBL" id="KCZ81345.1"/>
    </source>
</evidence>
<reference evidence="7" key="1">
    <citation type="submission" date="2013-02" db="EMBL/GenBank/DDBJ databases">
        <authorList>
            <consortium name="The Broad Institute Genome Sequencing Platform"/>
            <person name="Cuomo C."/>
            <person name="Becnel J."/>
            <person name="Sanscrainte N."/>
            <person name="Walker B."/>
            <person name="Young S.K."/>
            <person name="Zeng Q."/>
            <person name="Gargeya S."/>
            <person name="Fitzgerald M."/>
            <person name="Haas B."/>
            <person name="Abouelleil A."/>
            <person name="Alvarado L."/>
            <person name="Arachchi H.M."/>
            <person name="Berlin A.M."/>
            <person name="Chapman S.B."/>
            <person name="Dewar J."/>
            <person name="Goldberg J."/>
            <person name="Griggs A."/>
            <person name="Gujja S."/>
            <person name="Hansen M."/>
            <person name="Howarth C."/>
            <person name="Imamovic A."/>
            <person name="Larimer J."/>
            <person name="McCowan C."/>
            <person name="Murphy C."/>
            <person name="Neiman D."/>
            <person name="Pearson M."/>
            <person name="Priest M."/>
            <person name="Roberts A."/>
            <person name="Saif S."/>
            <person name="Shea T."/>
            <person name="Sisk P."/>
            <person name="Sykes S."/>
            <person name="Wortman J."/>
            <person name="Nusbaum C."/>
            <person name="Birren B."/>
        </authorList>
    </citation>
    <scope>NUCLEOTIDE SEQUENCE [LARGE SCALE GENOMIC DNA]</scope>
    <source>
        <strain evidence="7">PRA339</strain>
    </source>
</reference>
<dbReference type="STRING" id="1288291.A0A059F2B8"/>
<dbReference type="GO" id="GO:0005789">
    <property type="term" value="C:endoplasmic reticulum membrane"/>
    <property type="evidence" value="ECO:0007669"/>
    <property type="project" value="TreeGrafter"/>
</dbReference>
<dbReference type="GO" id="GO:0004582">
    <property type="term" value="F:dolichyl-phosphate beta-D-mannosyltransferase activity"/>
    <property type="evidence" value="ECO:0007669"/>
    <property type="project" value="UniProtKB-UniRule"/>
</dbReference>
<dbReference type="InterPro" id="IPR029044">
    <property type="entry name" value="Nucleotide-diphossugar_trans"/>
</dbReference>
<name>A0A059F2B8_9MICR</name>
<comment type="subunit">
    <text evidence="4">Component of the dolichol-phosphate mannose (DPM) synthase complex.</text>
</comment>
<dbReference type="GO" id="GO:0006488">
    <property type="term" value="P:dolichol-linked oligosaccharide biosynthetic process"/>
    <property type="evidence" value="ECO:0007669"/>
    <property type="project" value="TreeGrafter"/>
</dbReference>
<dbReference type="InterPro" id="IPR001173">
    <property type="entry name" value="Glyco_trans_2-like"/>
</dbReference>
<protein>
    <recommendedName>
        <fullName evidence="4">Dolichol-phosphate mannosyltransferase subunit 1</fullName>
        <ecNumber evidence="4">2.4.1.83</ecNumber>
    </recommendedName>
</protein>
<evidence type="ECO:0000256" key="1">
    <source>
        <dbReference type="ARBA" id="ARBA00006739"/>
    </source>
</evidence>
<comment type="catalytic activity">
    <reaction evidence="4">
        <text>a di-trans,poly-cis-dolichyl phosphate + GDP-alpha-D-mannose = a di-trans,poly-cis-dolichyl beta-D-mannosyl phosphate + GDP</text>
        <dbReference type="Rhea" id="RHEA:21184"/>
        <dbReference type="Rhea" id="RHEA-COMP:19498"/>
        <dbReference type="Rhea" id="RHEA-COMP:19501"/>
        <dbReference type="ChEBI" id="CHEBI:57527"/>
        <dbReference type="ChEBI" id="CHEBI:57683"/>
        <dbReference type="ChEBI" id="CHEBI:58189"/>
        <dbReference type="ChEBI" id="CHEBI:58211"/>
    </reaction>
</comment>
<keyword evidence="2 4" id="KW-0328">Glycosyltransferase</keyword>
<dbReference type="Proteomes" id="UP000030655">
    <property type="component" value="Unassembled WGS sequence"/>
</dbReference>
<dbReference type="GO" id="GO:0006506">
    <property type="term" value="P:GPI anchor biosynthetic process"/>
    <property type="evidence" value="ECO:0007669"/>
    <property type="project" value="TreeGrafter"/>
</dbReference>
<sequence>MYNIILPTYNEKENIKILVPMINQYFLSIDTVYKIIVVDDNSPDGTAGEVEKLMEKYPIELIKRKGKEGLGTAYIAAIEYCKFDYIIIMDADMSHDPIYILEFIGLQQKRSCDIVLSTRYSKGGGVTGWSFKRKLISRTANNLASIVLNLNISDLTGSFRLYKRNVLISLLNEVYSCGYSIQMELAFYASKNKYRIEECPIIFYDRFNGVSKCGITEIFLFLKVILLLFCRC</sequence>
<proteinExistence type="inferred from homology"/>
<dbReference type="Pfam" id="PF00535">
    <property type="entry name" value="Glycos_transf_2"/>
    <property type="match status" value="1"/>
</dbReference>
<dbReference type="CDD" id="cd06442">
    <property type="entry name" value="DPM1_like"/>
    <property type="match status" value="1"/>
</dbReference>
<keyword evidence="4" id="KW-0256">Endoplasmic reticulum</keyword>
<dbReference type="FunFam" id="3.90.550.10:FF:000122">
    <property type="entry name" value="Dolichol-phosphate mannosyltransferase subunit 1"/>
    <property type="match status" value="1"/>
</dbReference>
<dbReference type="Gene3D" id="3.90.550.10">
    <property type="entry name" value="Spore Coat Polysaccharide Biosynthesis Protein SpsA, Chain A"/>
    <property type="match status" value="1"/>
</dbReference>
<dbReference type="EC" id="2.4.1.83" evidence="4"/>
<dbReference type="EMBL" id="KK365144">
    <property type="protein sequence ID" value="KCZ81345.1"/>
    <property type="molecule type" value="Genomic_DNA"/>
</dbReference>
<evidence type="ECO:0000313" key="7">
    <source>
        <dbReference type="Proteomes" id="UP000030655"/>
    </source>
</evidence>
<reference evidence="6 7" key="2">
    <citation type="submission" date="2014-03" db="EMBL/GenBank/DDBJ databases">
        <title>The Genome Sequence of Anncaliia algerae insect isolate PRA339.</title>
        <authorList>
            <consortium name="The Broad Institute Genome Sequencing Platform"/>
            <consortium name="The Broad Institute Genome Sequencing Center for Infectious Disease"/>
            <person name="Cuomo C."/>
            <person name="Becnel J."/>
            <person name="Sanscrainte N."/>
            <person name="Walker B."/>
            <person name="Young S.K."/>
            <person name="Zeng Q."/>
            <person name="Gargeya S."/>
            <person name="Fitzgerald M."/>
            <person name="Haas B."/>
            <person name="Abouelleil A."/>
            <person name="Alvarado L."/>
            <person name="Arachchi H.M."/>
            <person name="Berlin A.M."/>
            <person name="Chapman S.B."/>
            <person name="Dewar J."/>
            <person name="Goldberg J."/>
            <person name="Griggs A."/>
            <person name="Gujja S."/>
            <person name="Hansen M."/>
            <person name="Howarth C."/>
            <person name="Imamovic A."/>
            <person name="Larimer J."/>
            <person name="McCowan C."/>
            <person name="Murphy C."/>
            <person name="Neiman D."/>
            <person name="Pearson M."/>
            <person name="Priest M."/>
            <person name="Roberts A."/>
            <person name="Saif S."/>
            <person name="Shea T."/>
            <person name="Sisk P."/>
            <person name="Sykes S."/>
            <person name="Wortman J."/>
            <person name="Nusbaum C."/>
            <person name="Birren B."/>
        </authorList>
    </citation>
    <scope>NUCLEOTIDE SEQUENCE [LARGE SCALE GENOMIC DNA]</scope>
    <source>
        <strain evidence="6 7">PRA339</strain>
    </source>
</reference>
<feature type="domain" description="Glycosyltransferase 2-like" evidence="5">
    <location>
        <begin position="4"/>
        <end position="169"/>
    </location>
</feature>
<dbReference type="InterPro" id="IPR039528">
    <property type="entry name" value="DPM1-like"/>
</dbReference>